<accession>A0A9D3N1U1</accession>
<dbReference type="GO" id="GO:0005770">
    <property type="term" value="C:late endosome"/>
    <property type="evidence" value="ECO:0007669"/>
    <property type="project" value="TreeGrafter"/>
</dbReference>
<organism evidence="1 2">
    <name type="scientific">Anguilla anguilla</name>
    <name type="common">European freshwater eel</name>
    <name type="synonym">Muraena anguilla</name>
    <dbReference type="NCBI Taxonomy" id="7936"/>
    <lineage>
        <taxon>Eukaryota</taxon>
        <taxon>Metazoa</taxon>
        <taxon>Chordata</taxon>
        <taxon>Craniata</taxon>
        <taxon>Vertebrata</taxon>
        <taxon>Euteleostomi</taxon>
        <taxon>Actinopterygii</taxon>
        <taxon>Neopterygii</taxon>
        <taxon>Teleostei</taxon>
        <taxon>Anguilliformes</taxon>
        <taxon>Anguillidae</taxon>
        <taxon>Anguilla</taxon>
    </lineage>
</organism>
<dbReference type="PANTHER" id="PTHR22775">
    <property type="entry name" value="SORTING NEXIN"/>
    <property type="match status" value="1"/>
</dbReference>
<name>A0A9D3N1U1_ANGAN</name>
<dbReference type="GO" id="GO:0097352">
    <property type="term" value="P:autophagosome maturation"/>
    <property type="evidence" value="ECO:0007669"/>
    <property type="project" value="TreeGrafter"/>
</dbReference>
<dbReference type="EMBL" id="JAFIRN010000001">
    <property type="protein sequence ID" value="KAG5857305.1"/>
    <property type="molecule type" value="Genomic_DNA"/>
</dbReference>
<dbReference type="Proteomes" id="UP001044222">
    <property type="component" value="Unassembled WGS sequence"/>
</dbReference>
<gene>
    <name evidence="1" type="ORF">ANANG_G00018050</name>
</gene>
<keyword evidence="2" id="KW-1185">Reference proteome</keyword>
<proteinExistence type="predicted"/>
<evidence type="ECO:0000313" key="1">
    <source>
        <dbReference type="EMBL" id="KAG5857305.1"/>
    </source>
</evidence>
<dbReference type="GO" id="GO:0035091">
    <property type="term" value="F:phosphatidylinositol binding"/>
    <property type="evidence" value="ECO:0007669"/>
    <property type="project" value="TreeGrafter"/>
</dbReference>
<comment type="caution">
    <text evidence="1">The sequence shown here is derived from an EMBL/GenBank/DDBJ whole genome shotgun (WGS) entry which is preliminary data.</text>
</comment>
<sequence>MLPDKGQHVEPFIQSFFNSCESPKAKPSRPELTVLSPTSENDKKLYNELFKNNANRSEAAEKKHNQNYFMEMITVEGVYDYLMYMDFLGKCIGEEAKYEGVRLLFDGLQQPVLNK</sequence>
<evidence type="ECO:0000313" key="2">
    <source>
        <dbReference type="Proteomes" id="UP001044222"/>
    </source>
</evidence>
<dbReference type="PANTHER" id="PTHR22775:SF44">
    <property type="entry name" value="SORTING NEXIN-14"/>
    <property type="match status" value="1"/>
</dbReference>
<protein>
    <submittedName>
        <fullName evidence="1">Uncharacterized protein</fullName>
    </submittedName>
</protein>
<dbReference type="AlphaFoldDB" id="A0A9D3N1U1"/>
<reference evidence="1" key="1">
    <citation type="submission" date="2021-01" db="EMBL/GenBank/DDBJ databases">
        <title>A chromosome-scale assembly of European eel, Anguilla anguilla.</title>
        <authorList>
            <person name="Henkel C."/>
            <person name="Jong-Raadsen S.A."/>
            <person name="Dufour S."/>
            <person name="Weltzien F.-A."/>
            <person name="Palstra A.P."/>
            <person name="Pelster B."/>
            <person name="Spaink H.P."/>
            <person name="Van Den Thillart G.E."/>
            <person name="Jansen H."/>
            <person name="Zahm M."/>
            <person name="Klopp C."/>
            <person name="Cedric C."/>
            <person name="Louis A."/>
            <person name="Berthelot C."/>
            <person name="Parey E."/>
            <person name="Roest Crollius H."/>
            <person name="Montfort J."/>
            <person name="Robinson-Rechavi M."/>
            <person name="Bucao C."/>
            <person name="Bouchez O."/>
            <person name="Gislard M."/>
            <person name="Lluch J."/>
            <person name="Milhes M."/>
            <person name="Lampietro C."/>
            <person name="Lopez Roques C."/>
            <person name="Donnadieu C."/>
            <person name="Braasch I."/>
            <person name="Desvignes T."/>
            <person name="Postlethwait J."/>
            <person name="Bobe J."/>
            <person name="Guiguen Y."/>
            <person name="Dirks R."/>
        </authorList>
    </citation>
    <scope>NUCLEOTIDE SEQUENCE</scope>
    <source>
        <strain evidence="1">Tag_6206</strain>
        <tissue evidence="1">Liver</tissue>
    </source>
</reference>